<name>A0A3G9JEN9_9BACL</name>
<dbReference type="RefSeq" id="WP_125658495.1">
    <property type="nucleotide sequence ID" value="NZ_AP019308.1"/>
</dbReference>
<evidence type="ECO:0000313" key="1">
    <source>
        <dbReference type="EMBL" id="BBH21654.1"/>
    </source>
</evidence>
<dbReference type="OrthoDB" id="1683552at2"/>
<gene>
    <name evidence="1" type="ORF">Back11_29990</name>
</gene>
<proteinExistence type="predicted"/>
<protein>
    <submittedName>
        <fullName evidence="1">Uncharacterized protein</fullName>
    </submittedName>
</protein>
<accession>A0A3G9JEN9</accession>
<reference evidence="1 2" key="1">
    <citation type="submission" date="2018-11" db="EMBL/GenBank/DDBJ databases">
        <title>Complete genome sequence of Paenibacillus baekrokdamisoli strain KCTC 33723.</title>
        <authorList>
            <person name="Kang S.W."/>
            <person name="Lee K.C."/>
            <person name="Kim K.K."/>
            <person name="Kim J.S."/>
            <person name="Kim D.S."/>
            <person name="Ko S.H."/>
            <person name="Yang S.H."/>
            <person name="Lee J.S."/>
        </authorList>
    </citation>
    <scope>NUCLEOTIDE SEQUENCE [LARGE SCALE GENOMIC DNA]</scope>
    <source>
        <strain evidence="1 2">KCTC 33723</strain>
    </source>
</reference>
<dbReference type="EMBL" id="AP019308">
    <property type="protein sequence ID" value="BBH21654.1"/>
    <property type="molecule type" value="Genomic_DNA"/>
</dbReference>
<sequence length="83" mass="9381">MLCPICNGLEQLAAKCPSCLKLTNDYGQIADFTAPYAPYQQDSDTSYSMETMISNLDGERSCKHVLYCPNCEKTYEATVMKWH</sequence>
<evidence type="ECO:0000313" key="2">
    <source>
        <dbReference type="Proteomes" id="UP000275368"/>
    </source>
</evidence>
<dbReference type="KEGG" id="pbk:Back11_29990"/>
<dbReference type="AlphaFoldDB" id="A0A3G9JEN9"/>
<dbReference type="Proteomes" id="UP000275368">
    <property type="component" value="Chromosome"/>
</dbReference>
<organism evidence="1 2">
    <name type="scientific">Paenibacillus baekrokdamisoli</name>
    <dbReference type="NCBI Taxonomy" id="1712516"/>
    <lineage>
        <taxon>Bacteria</taxon>
        <taxon>Bacillati</taxon>
        <taxon>Bacillota</taxon>
        <taxon>Bacilli</taxon>
        <taxon>Bacillales</taxon>
        <taxon>Paenibacillaceae</taxon>
        <taxon>Paenibacillus</taxon>
    </lineage>
</organism>
<keyword evidence="2" id="KW-1185">Reference proteome</keyword>